<accession>A0ABQ4UC10</accession>
<evidence type="ECO:0000313" key="3">
    <source>
        <dbReference type="Proteomes" id="UP001055039"/>
    </source>
</evidence>
<feature type="compositionally biased region" description="Basic and acidic residues" evidence="1">
    <location>
        <begin position="54"/>
        <end position="67"/>
    </location>
</feature>
<reference evidence="2" key="2">
    <citation type="submission" date="2021-08" db="EMBL/GenBank/DDBJ databases">
        <authorList>
            <person name="Tani A."/>
            <person name="Ola A."/>
            <person name="Ogura Y."/>
            <person name="Katsura K."/>
            <person name="Hayashi T."/>
        </authorList>
    </citation>
    <scope>NUCLEOTIDE SEQUENCE</scope>
    <source>
        <strain evidence="2">NBRC 15686</strain>
    </source>
</reference>
<evidence type="ECO:0000313" key="2">
    <source>
        <dbReference type="EMBL" id="GJE64794.1"/>
    </source>
</evidence>
<organism evidence="2 3">
    <name type="scientific">Methylorubrum aminovorans</name>
    <dbReference type="NCBI Taxonomy" id="269069"/>
    <lineage>
        <taxon>Bacteria</taxon>
        <taxon>Pseudomonadati</taxon>
        <taxon>Pseudomonadota</taxon>
        <taxon>Alphaproteobacteria</taxon>
        <taxon>Hyphomicrobiales</taxon>
        <taxon>Methylobacteriaceae</taxon>
        <taxon>Methylorubrum</taxon>
    </lineage>
</organism>
<protein>
    <recommendedName>
        <fullName evidence="4">Transposase</fullName>
    </recommendedName>
</protein>
<reference evidence="2" key="1">
    <citation type="journal article" date="2021" name="Front. Microbiol.">
        <title>Comprehensive Comparative Genomics and Phenotyping of Methylobacterium Species.</title>
        <authorList>
            <person name="Alessa O."/>
            <person name="Ogura Y."/>
            <person name="Fujitani Y."/>
            <person name="Takami H."/>
            <person name="Hayashi T."/>
            <person name="Sahin N."/>
            <person name="Tani A."/>
        </authorList>
    </citation>
    <scope>NUCLEOTIDE SEQUENCE</scope>
    <source>
        <strain evidence="2">NBRC 15686</strain>
    </source>
</reference>
<dbReference type="EMBL" id="BPRC01000005">
    <property type="protein sequence ID" value="GJE64794.1"/>
    <property type="molecule type" value="Genomic_DNA"/>
</dbReference>
<evidence type="ECO:0000256" key="1">
    <source>
        <dbReference type="SAM" id="MobiDB-lite"/>
    </source>
</evidence>
<proteinExistence type="predicted"/>
<dbReference type="Proteomes" id="UP001055039">
    <property type="component" value="Unassembled WGS sequence"/>
</dbReference>
<feature type="region of interest" description="Disordered" evidence="1">
    <location>
        <begin position="46"/>
        <end position="67"/>
    </location>
</feature>
<sequence length="67" mass="7058">MPTNDADAIAEVAALCAAARAKLPASGFRRLHVLLDMLLIDLGHAPPPPTEAASDLRPDAIMSEDRP</sequence>
<keyword evidence="3" id="KW-1185">Reference proteome</keyword>
<name>A0ABQ4UC10_9HYPH</name>
<gene>
    <name evidence="2" type="ORF">LNAOJCKE_2001</name>
</gene>
<comment type="caution">
    <text evidence="2">The sequence shown here is derived from an EMBL/GenBank/DDBJ whole genome shotgun (WGS) entry which is preliminary data.</text>
</comment>
<evidence type="ECO:0008006" key="4">
    <source>
        <dbReference type="Google" id="ProtNLM"/>
    </source>
</evidence>